<feature type="domain" description="ABM" evidence="1">
    <location>
        <begin position="2"/>
        <end position="92"/>
    </location>
</feature>
<geneLocation type="plasmid" evidence="2">
    <name>unnamed4</name>
</geneLocation>
<dbReference type="InterPro" id="IPR007138">
    <property type="entry name" value="ABM_dom"/>
</dbReference>
<protein>
    <submittedName>
        <fullName evidence="2">Antibiotic biosynthesis monooxygenase family protein</fullName>
    </submittedName>
</protein>
<keyword evidence="2" id="KW-0560">Oxidoreductase</keyword>
<dbReference type="EMBL" id="CP157964">
    <property type="protein sequence ID" value="XBT97961.1"/>
    <property type="molecule type" value="Genomic_DNA"/>
</dbReference>
<evidence type="ECO:0000313" key="2">
    <source>
        <dbReference type="EMBL" id="XBT97961.1"/>
    </source>
</evidence>
<dbReference type="GO" id="GO:0004497">
    <property type="term" value="F:monooxygenase activity"/>
    <property type="evidence" value="ECO:0007669"/>
    <property type="project" value="UniProtKB-KW"/>
</dbReference>
<dbReference type="PROSITE" id="PS51725">
    <property type="entry name" value="ABM"/>
    <property type="match status" value="1"/>
</dbReference>
<dbReference type="InterPro" id="IPR011008">
    <property type="entry name" value="Dimeric_a/b-barrel"/>
</dbReference>
<dbReference type="RefSeq" id="WP_349963219.1">
    <property type="nucleotide sequence ID" value="NZ_CP157964.1"/>
</dbReference>
<name>A0AAU7S6I1_9HYPH</name>
<proteinExistence type="predicted"/>
<dbReference type="Pfam" id="PF03992">
    <property type="entry name" value="ABM"/>
    <property type="match status" value="1"/>
</dbReference>
<sequence>MIIERARLSIKPELADAFGDIFEDVAPLFLAAKGCKGVRFERSIEEPATYYLVVDWETLEDHMVVFRGSDDFQKWRAAAGGFFAAPPLVEHVSVTKSASV</sequence>
<accession>A0AAU7S6I1</accession>
<dbReference type="Gene3D" id="3.30.70.100">
    <property type="match status" value="1"/>
</dbReference>
<evidence type="ECO:0000259" key="1">
    <source>
        <dbReference type="PROSITE" id="PS51725"/>
    </source>
</evidence>
<reference evidence="2" key="1">
    <citation type="submission" date="2024-06" db="EMBL/GenBank/DDBJ databases">
        <authorList>
            <person name="Li T."/>
            <person name="Gao R."/>
        </authorList>
    </citation>
    <scope>NUCLEOTIDE SEQUENCE</scope>
    <source>
        <strain evidence="2">ZPR3</strain>
        <plasmid evidence="2">unnamed4</plasmid>
    </source>
</reference>
<dbReference type="SUPFAM" id="SSF54909">
    <property type="entry name" value="Dimeric alpha+beta barrel"/>
    <property type="match status" value="1"/>
</dbReference>
<dbReference type="AlphaFoldDB" id="A0AAU7S6I1"/>
<gene>
    <name evidence="2" type="ORF">ABM479_34335</name>
</gene>
<organism evidence="2">
    <name type="scientific">Rhizobium sp. ZPR3</name>
    <dbReference type="NCBI Taxonomy" id="3158967"/>
    <lineage>
        <taxon>Bacteria</taxon>
        <taxon>Pseudomonadati</taxon>
        <taxon>Pseudomonadota</taxon>
        <taxon>Alphaproteobacteria</taxon>
        <taxon>Hyphomicrobiales</taxon>
        <taxon>Rhizobiaceae</taxon>
        <taxon>Rhizobium/Agrobacterium group</taxon>
        <taxon>Rhizobium</taxon>
    </lineage>
</organism>
<keyword evidence="2" id="KW-0614">Plasmid</keyword>
<keyword evidence="2" id="KW-0503">Monooxygenase</keyword>